<dbReference type="AlphaFoldDB" id="A0A0D2D5Q1"/>
<evidence type="ECO:0000313" key="1">
    <source>
        <dbReference type="EMBL" id="KIW37730.1"/>
    </source>
</evidence>
<evidence type="ECO:0000313" key="2">
    <source>
        <dbReference type="Proteomes" id="UP000053342"/>
    </source>
</evidence>
<proteinExistence type="predicted"/>
<dbReference type="HOGENOM" id="CLU_1204773_0_0_1"/>
<reference evidence="1 2" key="1">
    <citation type="submission" date="2015-01" db="EMBL/GenBank/DDBJ databases">
        <title>The Genome Sequence of Exophiala oligosperma CBS72588.</title>
        <authorList>
            <consortium name="The Broad Institute Genomics Platform"/>
            <person name="Cuomo C."/>
            <person name="de Hoog S."/>
            <person name="Gorbushina A."/>
            <person name="Stielow B."/>
            <person name="Teixiera M."/>
            <person name="Abouelleil A."/>
            <person name="Chapman S.B."/>
            <person name="Priest M."/>
            <person name="Young S.K."/>
            <person name="Wortman J."/>
            <person name="Nusbaum C."/>
            <person name="Birren B."/>
        </authorList>
    </citation>
    <scope>NUCLEOTIDE SEQUENCE [LARGE SCALE GENOMIC DNA]</scope>
    <source>
        <strain evidence="1 2">CBS 72588</strain>
    </source>
</reference>
<dbReference type="GeneID" id="27361801"/>
<sequence>MDLCRAFHETLTSTISYREEHGVVVLMLDKDQCRDVPYLISQATELGAHNIGAFKYVLTDGLVADLPPILSVPVNMSKFKSSRCKDNFCHISRTVEQETLDIGDIDFTPTPLNKFAETLEGRLTDPRATGKMQYCTDAEARTPQDRQRLGLPSESPIWPLKDNQLDRTRTVVPELHYPFACISGAHGSLFSSHSEDGKIPYLSVLHEREKLWYVVARKDGHLIEKIVKRWKCAQKVRHASLWF</sequence>
<accession>A0A0D2D5Q1</accession>
<gene>
    <name evidence="1" type="ORF">PV06_09727</name>
</gene>
<keyword evidence="2" id="KW-1185">Reference proteome</keyword>
<name>A0A0D2D5Q1_9EURO</name>
<protein>
    <submittedName>
        <fullName evidence="1">Uncharacterized protein</fullName>
    </submittedName>
</protein>
<dbReference type="EMBL" id="KN847342">
    <property type="protein sequence ID" value="KIW37730.1"/>
    <property type="molecule type" value="Genomic_DNA"/>
</dbReference>
<dbReference type="Proteomes" id="UP000053342">
    <property type="component" value="Unassembled WGS sequence"/>
</dbReference>
<dbReference type="OrthoDB" id="4152543at2759"/>
<dbReference type="RefSeq" id="XP_016257946.1">
    <property type="nucleotide sequence ID" value="XM_016411192.1"/>
</dbReference>
<dbReference type="STRING" id="215243.A0A0D2D5Q1"/>
<dbReference type="VEuPathDB" id="FungiDB:PV06_09727"/>
<organism evidence="1 2">
    <name type="scientific">Exophiala oligosperma</name>
    <dbReference type="NCBI Taxonomy" id="215243"/>
    <lineage>
        <taxon>Eukaryota</taxon>
        <taxon>Fungi</taxon>
        <taxon>Dikarya</taxon>
        <taxon>Ascomycota</taxon>
        <taxon>Pezizomycotina</taxon>
        <taxon>Eurotiomycetes</taxon>
        <taxon>Chaetothyriomycetidae</taxon>
        <taxon>Chaetothyriales</taxon>
        <taxon>Herpotrichiellaceae</taxon>
        <taxon>Exophiala</taxon>
    </lineage>
</organism>